<keyword evidence="2" id="KW-1185">Reference proteome</keyword>
<dbReference type="Pfam" id="PF03004">
    <property type="entry name" value="Transposase_24"/>
    <property type="match status" value="1"/>
</dbReference>
<dbReference type="Proteomes" id="UP000187609">
    <property type="component" value="Unassembled WGS sequence"/>
</dbReference>
<gene>
    <name evidence="1" type="ORF">A4A49_64125</name>
</gene>
<proteinExistence type="predicted"/>
<sequence>EKMEVAMAAANSNSSDDSQEVDVNRLYFEVVGGEKKRRVYGLGSQALTLYLDSNSATTRTLYAVPDHVA</sequence>
<accession>A0A314KQQ8</accession>
<reference evidence="1" key="1">
    <citation type="submission" date="2016-11" db="EMBL/GenBank/DDBJ databases">
        <title>The genome of Nicotiana attenuata.</title>
        <authorList>
            <person name="Xu S."/>
            <person name="Brockmoeller T."/>
            <person name="Gaquerel E."/>
            <person name="Navarro A."/>
            <person name="Kuhl H."/>
            <person name="Gase K."/>
            <person name="Ling Z."/>
            <person name="Zhou W."/>
            <person name="Kreitzer C."/>
            <person name="Stanke M."/>
            <person name="Tang H."/>
            <person name="Lyons E."/>
            <person name="Pandey P."/>
            <person name="Pandey S.P."/>
            <person name="Timmermann B."/>
            <person name="Baldwin I.T."/>
        </authorList>
    </citation>
    <scope>NUCLEOTIDE SEQUENCE [LARGE SCALE GENOMIC DNA]</scope>
    <source>
        <strain evidence="1">UT</strain>
    </source>
</reference>
<feature type="non-terminal residue" evidence="1">
    <location>
        <position position="69"/>
    </location>
</feature>
<comment type="caution">
    <text evidence="1">The sequence shown here is derived from an EMBL/GenBank/DDBJ whole genome shotgun (WGS) entry which is preliminary data.</text>
</comment>
<dbReference type="AlphaFoldDB" id="A0A314KQQ8"/>
<name>A0A314KQQ8_NICAT</name>
<evidence type="ECO:0000313" key="1">
    <source>
        <dbReference type="EMBL" id="OIT31497.1"/>
    </source>
</evidence>
<evidence type="ECO:0000313" key="2">
    <source>
        <dbReference type="Proteomes" id="UP000187609"/>
    </source>
</evidence>
<protein>
    <submittedName>
        <fullName evidence="1">Uncharacterized protein</fullName>
    </submittedName>
</protein>
<dbReference type="Gramene" id="OIT31497">
    <property type="protein sequence ID" value="OIT31497"/>
    <property type="gene ID" value="A4A49_64125"/>
</dbReference>
<feature type="non-terminal residue" evidence="1">
    <location>
        <position position="1"/>
    </location>
</feature>
<organism evidence="1 2">
    <name type="scientific">Nicotiana attenuata</name>
    <name type="common">Coyote tobacco</name>
    <dbReference type="NCBI Taxonomy" id="49451"/>
    <lineage>
        <taxon>Eukaryota</taxon>
        <taxon>Viridiplantae</taxon>
        <taxon>Streptophyta</taxon>
        <taxon>Embryophyta</taxon>
        <taxon>Tracheophyta</taxon>
        <taxon>Spermatophyta</taxon>
        <taxon>Magnoliopsida</taxon>
        <taxon>eudicotyledons</taxon>
        <taxon>Gunneridae</taxon>
        <taxon>Pentapetalae</taxon>
        <taxon>asterids</taxon>
        <taxon>lamiids</taxon>
        <taxon>Solanales</taxon>
        <taxon>Solanaceae</taxon>
        <taxon>Nicotianoideae</taxon>
        <taxon>Nicotianeae</taxon>
        <taxon>Nicotiana</taxon>
    </lineage>
</organism>
<dbReference type="EMBL" id="MJEQ01001257">
    <property type="protein sequence ID" value="OIT31497.1"/>
    <property type="molecule type" value="Genomic_DNA"/>
</dbReference>
<dbReference type="InterPro" id="IPR004252">
    <property type="entry name" value="Probable_transposase_24"/>
</dbReference>